<evidence type="ECO:0000313" key="2">
    <source>
        <dbReference type="EMBL" id="KAG0556307.1"/>
    </source>
</evidence>
<comment type="caution">
    <text evidence="2">The sequence shown here is derived from an EMBL/GenBank/DDBJ whole genome shotgun (WGS) entry which is preliminary data.</text>
</comment>
<keyword evidence="1" id="KW-0732">Signal</keyword>
<keyword evidence="3" id="KW-1185">Reference proteome</keyword>
<dbReference type="EMBL" id="CM026432">
    <property type="protein sequence ID" value="KAG0556307.1"/>
    <property type="molecule type" value="Genomic_DNA"/>
</dbReference>
<dbReference type="Proteomes" id="UP000822688">
    <property type="component" value="Chromosome 11"/>
</dbReference>
<reference evidence="2 3" key="1">
    <citation type="submission" date="2020-06" db="EMBL/GenBank/DDBJ databases">
        <title>WGS assembly of Ceratodon purpureus strain R40.</title>
        <authorList>
            <person name="Carey S.B."/>
            <person name="Jenkins J."/>
            <person name="Shu S."/>
            <person name="Lovell J.T."/>
            <person name="Sreedasyam A."/>
            <person name="Maumus F."/>
            <person name="Tiley G.P."/>
            <person name="Fernandez-Pozo N."/>
            <person name="Barry K."/>
            <person name="Chen C."/>
            <person name="Wang M."/>
            <person name="Lipzen A."/>
            <person name="Daum C."/>
            <person name="Saski C.A."/>
            <person name="Payton A.C."/>
            <person name="Mcbreen J.C."/>
            <person name="Conrad R.E."/>
            <person name="Kollar L.M."/>
            <person name="Olsson S."/>
            <person name="Huttunen S."/>
            <person name="Landis J.B."/>
            <person name="Wickett N.J."/>
            <person name="Johnson M.G."/>
            <person name="Rensing S.A."/>
            <person name="Grimwood J."/>
            <person name="Schmutz J."/>
            <person name="Mcdaniel S.F."/>
        </authorList>
    </citation>
    <scope>NUCLEOTIDE SEQUENCE [LARGE SCALE GENOMIC DNA]</scope>
    <source>
        <strain evidence="2 3">R40</strain>
    </source>
</reference>
<protein>
    <recommendedName>
        <fullName evidence="4">Secreted protein</fullName>
    </recommendedName>
</protein>
<dbReference type="AlphaFoldDB" id="A0A8T0GCR9"/>
<evidence type="ECO:0000256" key="1">
    <source>
        <dbReference type="SAM" id="SignalP"/>
    </source>
</evidence>
<gene>
    <name evidence="2" type="ORF">KC19_11G042600</name>
</gene>
<feature type="signal peptide" evidence="1">
    <location>
        <begin position="1"/>
        <end position="18"/>
    </location>
</feature>
<evidence type="ECO:0008006" key="4">
    <source>
        <dbReference type="Google" id="ProtNLM"/>
    </source>
</evidence>
<organism evidence="2 3">
    <name type="scientific">Ceratodon purpureus</name>
    <name type="common">Fire moss</name>
    <name type="synonym">Dicranum purpureum</name>
    <dbReference type="NCBI Taxonomy" id="3225"/>
    <lineage>
        <taxon>Eukaryota</taxon>
        <taxon>Viridiplantae</taxon>
        <taxon>Streptophyta</taxon>
        <taxon>Embryophyta</taxon>
        <taxon>Bryophyta</taxon>
        <taxon>Bryophytina</taxon>
        <taxon>Bryopsida</taxon>
        <taxon>Dicranidae</taxon>
        <taxon>Pseudoditrichales</taxon>
        <taxon>Ditrichaceae</taxon>
        <taxon>Ceratodon</taxon>
    </lineage>
</organism>
<accession>A0A8T0GCR9</accession>
<sequence>MFALVLTFLFITAHQMQRDYYSDVCCHCLSETPRLHTWFSAIASFSLQVALAGDDEKDLSVGTRIVWGGLYVVECKFHLCRKKLNE</sequence>
<proteinExistence type="predicted"/>
<feature type="chain" id="PRO_5035725412" description="Secreted protein" evidence="1">
    <location>
        <begin position="19"/>
        <end position="86"/>
    </location>
</feature>
<evidence type="ECO:0000313" key="3">
    <source>
        <dbReference type="Proteomes" id="UP000822688"/>
    </source>
</evidence>
<name>A0A8T0GCR9_CERPU</name>